<gene>
    <name evidence="6" type="ORF">SPPG_08164</name>
</gene>
<proteinExistence type="predicted"/>
<name>A0A0L0H520_SPIPD</name>
<keyword evidence="7" id="KW-1185">Reference proteome</keyword>
<evidence type="ECO:0000313" key="6">
    <source>
        <dbReference type="EMBL" id="KNC96580.1"/>
    </source>
</evidence>
<feature type="transmembrane region" description="Helical" evidence="5">
    <location>
        <begin position="137"/>
        <end position="154"/>
    </location>
</feature>
<organism evidence="6 7">
    <name type="scientific">Spizellomyces punctatus (strain DAOM BR117)</name>
    <dbReference type="NCBI Taxonomy" id="645134"/>
    <lineage>
        <taxon>Eukaryota</taxon>
        <taxon>Fungi</taxon>
        <taxon>Fungi incertae sedis</taxon>
        <taxon>Chytridiomycota</taxon>
        <taxon>Chytridiomycota incertae sedis</taxon>
        <taxon>Chytridiomycetes</taxon>
        <taxon>Spizellomycetales</taxon>
        <taxon>Spizellomycetaceae</taxon>
        <taxon>Spizellomyces</taxon>
    </lineage>
</organism>
<dbReference type="GO" id="GO:0000139">
    <property type="term" value="C:Golgi membrane"/>
    <property type="evidence" value="ECO:0007669"/>
    <property type="project" value="InterPro"/>
</dbReference>
<dbReference type="Gene3D" id="1.10.3730.20">
    <property type="match status" value="1"/>
</dbReference>
<dbReference type="VEuPathDB" id="FungiDB:SPPG_08164"/>
<dbReference type="InParanoid" id="A0A0L0H520"/>
<evidence type="ECO:0000256" key="4">
    <source>
        <dbReference type="ARBA" id="ARBA00023136"/>
    </source>
</evidence>
<dbReference type="PANTHER" id="PTHR10231">
    <property type="entry name" value="NUCLEOTIDE-SUGAR TRANSMEMBRANE TRANSPORTER"/>
    <property type="match status" value="1"/>
</dbReference>
<keyword evidence="3 5" id="KW-1133">Transmembrane helix</keyword>
<dbReference type="InterPro" id="IPR007271">
    <property type="entry name" value="Nuc_sug_transpt"/>
</dbReference>
<reference evidence="6 7" key="1">
    <citation type="submission" date="2009-08" db="EMBL/GenBank/DDBJ databases">
        <title>The Genome Sequence of Spizellomyces punctatus strain DAOM BR117.</title>
        <authorList>
            <consortium name="The Broad Institute Genome Sequencing Platform"/>
            <person name="Russ C."/>
            <person name="Cuomo C."/>
            <person name="Shea T."/>
            <person name="Young S.K."/>
            <person name="Zeng Q."/>
            <person name="Koehrsen M."/>
            <person name="Haas B."/>
            <person name="Borodovsky M."/>
            <person name="Guigo R."/>
            <person name="Alvarado L."/>
            <person name="Berlin A."/>
            <person name="Bochicchio J."/>
            <person name="Borenstein D."/>
            <person name="Chapman S."/>
            <person name="Chen Z."/>
            <person name="Engels R."/>
            <person name="Freedman E."/>
            <person name="Gellesch M."/>
            <person name="Goldberg J."/>
            <person name="Griggs A."/>
            <person name="Gujja S."/>
            <person name="Heiman D."/>
            <person name="Hepburn T."/>
            <person name="Howarth C."/>
            <person name="Jen D."/>
            <person name="Larson L."/>
            <person name="Lewis B."/>
            <person name="Mehta T."/>
            <person name="Park D."/>
            <person name="Pearson M."/>
            <person name="Roberts A."/>
            <person name="Saif S."/>
            <person name="Shenoy N."/>
            <person name="Sisk P."/>
            <person name="Stolte C."/>
            <person name="Sykes S."/>
            <person name="Thomson T."/>
            <person name="Walk T."/>
            <person name="White J."/>
            <person name="Yandava C."/>
            <person name="Burger G."/>
            <person name="Gray M.W."/>
            <person name="Holland P.W.H."/>
            <person name="King N."/>
            <person name="Lang F.B.F."/>
            <person name="Roger A.J."/>
            <person name="Ruiz-Trillo I."/>
            <person name="Lander E."/>
            <person name="Nusbaum C."/>
        </authorList>
    </citation>
    <scope>NUCLEOTIDE SEQUENCE [LARGE SCALE GENOMIC DNA]</scope>
    <source>
        <strain evidence="6 7">DAOM BR117</strain>
    </source>
</reference>
<evidence type="ECO:0000256" key="2">
    <source>
        <dbReference type="ARBA" id="ARBA00022692"/>
    </source>
</evidence>
<evidence type="ECO:0000256" key="3">
    <source>
        <dbReference type="ARBA" id="ARBA00022989"/>
    </source>
</evidence>
<evidence type="ECO:0000313" key="7">
    <source>
        <dbReference type="Proteomes" id="UP000053201"/>
    </source>
</evidence>
<feature type="transmembrane region" description="Helical" evidence="5">
    <location>
        <begin position="206"/>
        <end position="227"/>
    </location>
</feature>
<dbReference type="GO" id="GO:0015165">
    <property type="term" value="F:pyrimidine nucleotide-sugar transmembrane transporter activity"/>
    <property type="evidence" value="ECO:0007669"/>
    <property type="project" value="InterPro"/>
</dbReference>
<accession>A0A0L0H520</accession>
<keyword evidence="2 5" id="KW-0812">Transmembrane</keyword>
<dbReference type="OMA" id="PALCYTV"/>
<dbReference type="Pfam" id="PF04142">
    <property type="entry name" value="Nuc_sug_transp"/>
    <property type="match status" value="1"/>
</dbReference>
<dbReference type="PIRSF" id="PIRSF005799">
    <property type="entry name" value="UDP-gal_transpt"/>
    <property type="match status" value="1"/>
</dbReference>
<keyword evidence="4 5" id="KW-0472">Membrane</keyword>
<dbReference type="Proteomes" id="UP000053201">
    <property type="component" value="Unassembled WGS sequence"/>
</dbReference>
<dbReference type="GeneID" id="27691341"/>
<dbReference type="eggNOG" id="KOG2234">
    <property type="taxonomic scope" value="Eukaryota"/>
</dbReference>
<dbReference type="NCBIfam" id="TIGR00803">
    <property type="entry name" value="nst"/>
    <property type="match status" value="1"/>
</dbReference>
<evidence type="ECO:0000256" key="5">
    <source>
        <dbReference type="SAM" id="Phobius"/>
    </source>
</evidence>
<dbReference type="SUPFAM" id="SSF103481">
    <property type="entry name" value="Multidrug resistance efflux transporter EmrE"/>
    <property type="match status" value="1"/>
</dbReference>
<dbReference type="AlphaFoldDB" id="A0A0L0H520"/>
<protein>
    <submittedName>
        <fullName evidence="6">UDP-galactose transporter</fullName>
    </submittedName>
</protein>
<comment type="subcellular location">
    <subcellularLocation>
        <location evidence="1">Membrane</location>
        <topology evidence="1">Multi-pass membrane protein</topology>
    </subcellularLocation>
</comment>
<dbReference type="OrthoDB" id="2152372at2759"/>
<feature type="transmembrane region" description="Helical" evidence="5">
    <location>
        <begin position="239"/>
        <end position="263"/>
    </location>
</feature>
<dbReference type="InterPro" id="IPR037185">
    <property type="entry name" value="EmrE-like"/>
</dbReference>
<dbReference type="RefSeq" id="XP_016604620.1">
    <property type="nucleotide sequence ID" value="XM_016756322.1"/>
</dbReference>
<feature type="transmembrane region" description="Helical" evidence="5">
    <location>
        <begin position="174"/>
        <end position="194"/>
    </location>
</feature>
<sequence length="346" mass="37471">MMRDGYKKYGALVALAVQNIASVMVIRSSRKFGRENAVASTAVLCAEVLKFIVCTVAHVLREESRSASTVIAKDIFGEDSAWKMMMVPAALYTLQNWLHYFALSRVDATTHQITLQLRILSTAIFSVFMLKKRLSWMQWVSLLVLTGGMALVQLPSGNSATKIEAGSKAATDRLIGLAAIALICVTSGFSGVYLEKVLKRTATTLWVRNIQLAFFSSIFCAVFGVILHDGAEVASRGFFAGYGWATICAILLSAAGGLLVAIVIKYTDNIVKNSAMAISIITSGVISSLIGDFTLTTNFLLGGILVIPSVWIYSMNPAPPPPSKLLPTTAIEPFILRSIKVRSYKD</sequence>
<dbReference type="STRING" id="645134.A0A0L0H520"/>
<dbReference type="EMBL" id="KQ257468">
    <property type="protein sequence ID" value="KNC96580.1"/>
    <property type="molecule type" value="Genomic_DNA"/>
</dbReference>
<evidence type="ECO:0000256" key="1">
    <source>
        <dbReference type="ARBA" id="ARBA00004141"/>
    </source>
</evidence>